<dbReference type="GO" id="GO:0004784">
    <property type="term" value="F:superoxide dismutase activity"/>
    <property type="evidence" value="ECO:0007669"/>
    <property type="project" value="UniProtKB-EC"/>
</dbReference>
<dbReference type="InterPro" id="IPR050265">
    <property type="entry name" value="Fe/Mn_Superoxide_Dismutase"/>
</dbReference>
<dbReference type="PIRSF" id="PIRSF000349">
    <property type="entry name" value="SODismutase"/>
    <property type="match status" value="1"/>
</dbReference>
<dbReference type="EC" id="1.15.1.1" evidence="2 5"/>
<evidence type="ECO:0000313" key="9">
    <source>
        <dbReference type="Proteomes" id="UP000216052"/>
    </source>
</evidence>
<dbReference type="Gene3D" id="1.10.287.990">
    <property type="entry name" value="Fe,Mn superoxide dismutase (SOD) domain"/>
    <property type="match status" value="1"/>
</dbReference>
<evidence type="ECO:0000256" key="1">
    <source>
        <dbReference type="ARBA" id="ARBA00008714"/>
    </source>
</evidence>
<keyword evidence="3 5" id="KW-0479">Metal-binding</keyword>
<evidence type="ECO:0000259" key="7">
    <source>
        <dbReference type="Pfam" id="PF02777"/>
    </source>
</evidence>
<dbReference type="PANTHER" id="PTHR11404:SF6">
    <property type="entry name" value="SUPEROXIDE DISMUTASE [MN], MITOCHONDRIAL"/>
    <property type="match status" value="1"/>
</dbReference>
<reference evidence="8" key="1">
    <citation type="submission" date="2024-05" db="EMBL/GenBank/DDBJ databases">
        <title>Isolation and characterization of Sporomusa carbonis sp. nov., a carboxydotrophic hydrogenogen in the genus of Sporomusa isolated from a charcoal burning pile.</title>
        <authorList>
            <person name="Boeer T."/>
            <person name="Rosenbaum F."/>
            <person name="Eysell L."/>
            <person name="Mueller V."/>
            <person name="Daniel R."/>
            <person name="Poehlein A."/>
        </authorList>
    </citation>
    <scope>NUCLEOTIDE SEQUENCE [LARGE SCALE GENOMIC DNA]</scope>
    <source>
        <strain evidence="8">DSM 3132</strain>
    </source>
</reference>
<dbReference type="PANTHER" id="PTHR11404">
    <property type="entry name" value="SUPEROXIDE DISMUTASE 2"/>
    <property type="match status" value="1"/>
</dbReference>
<evidence type="ECO:0000256" key="3">
    <source>
        <dbReference type="ARBA" id="ARBA00022723"/>
    </source>
</evidence>
<proteinExistence type="inferred from homology"/>
<protein>
    <recommendedName>
        <fullName evidence="2 5">Superoxide dismutase</fullName>
        <ecNumber evidence="2 5">1.15.1.1</ecNumber>
    </recommendedName>
</protein>
<sequence length="223" mass="26011">MYNPGMTNFVPAGKHKLPPLPYPYSALEPVISADTVRIHHDIHHKAYVEGLNKAELAMVEARRCNDFSLVKYWENELAFNGSGHILHSIYWTVMAPECYGSEPMRCTVQKVTQYFGRFDAFMEQFIAAATKVEGSGWAIVAWNPAWSRLEILMAEKHQNLTQWGVIPILVIDVWEHAYYLDYQSKREQYVKEWVKLINWSEVERRLVLAMRRKVPLFYADEVD</sequence>
<name>A0ABZ3IWZ3_SPOA4</name>
<evidence type="ECO:0000256" key="4">
    <source>
        <dbReference type="ARBA" id="ARBA00023002"/>
    </source>
</evidence>
<dbReference type="InterPro" id="IPR019831">
    <property type="entry name" value="Mn/Fe_SOD_N"/>
</dbReference>
<dbReference type="Pfam" id="PF00081">
    <property type="entry name" value="Sod_Fe_N"/>
    <property type="match status" value="1"/>
</dbReference>
<comment type="catalytic activity">
    <reaction evidence="5">
        <text>2 superoxide + 2 H(+) = H2O2 + O2</text>
        <dbReference type="Rhea" id="RHEA:20696"/>
        <dbReference type="ChEBI" id="CHEBI:15378"/>
        <dbReference type="ChEBI" id="CHEBI:15379"/>
        <dbReference type="ChEBI" id="CHEBI:16240"/>
        <dbReference type="ChEBI" id="CHEBI:18421"/>
        <dbReference type="EC" id="1.15.1.1"/>
    </reaction>
</comment>
<dbReference type="InterPro" id="IPR019833">
    <property type="entry name" value="Mn/Fe_SOD_BS"/>
</dbReference>
<dbReference type="EMBL" id="CP155571">
    <property type="protein sequence ID" value="XFO70609.1"/>
    <property type="molecule type" value="Genomic_DNA"/>
</dbReference>
<dbReference type="InterPro" id="IPR036314">
    <property type="entry name" value="SOD_C_sf"/>
</dbReference>
<dbReference type="PRINTS" id="PR01703">
    <property type="entry name" value="MNSODISMTASE"/>
</dbReference>
<dbReference type="InterPro" id="IPR036324">
    <property type="entry name" value="Mn/Fe_SOD_N_sf"/>
</dbReference>
<accession>A0ABZ3IWZ3</accession>
<evidence type="ECO:0000259" key="6">
    <source>
        <dbReference type="Pfam" id="PF00081"/>
    </source>
</evidence>
<dbReference type="InterPro" id="IPR019832">
    <property type="entry name" value="Mn/Fe_SOD_C"/>
</dbReference>
<dbReference type="SUPFAM" id="SSF46609">
    <property type="entry name" value="Fe,Mn superoxide dismutase (SOD), N-terminal domain"/>
    <property type="match status" value="1"/>
</dbReference>
<comment type="function">
    <text evidence="5">Destroys radicals which are normally produced within the cells and which are toxic to biological systems.</text>
</comment>
<dbReference type="Pfam" id="PF02777">
    <property type="entry name" value="Sod_Fe_C"/>
    <property type="match status" value="1"/>
</dbReference>
<dbReference type="InterPro" id="IPR001189">
    <property type="entry name" value="Mn/Fe_SOD"/>
</dbReference>
<dbReference type="Proteomes" id="UP000216052">
    <property type="component" value="Chromosome"/>
</dbReference>
<dbReference type="PROSITE" id="PS00088">
    <property type="entry name" value="SOD_MN"/>
    <property type="match status" value="1"/>
</dbReference>
<evidence type="ECO:0000313" key="8">
    <source>
        <dbReference type="EMBL" id="XFO70609.1"/>
    </source>
</evidence>
<dbReference type="SUPFAM" id="SSF54719">
    <property type="entry name" value="Fe,Mn superoxide dismutase (SOD), C-terminal domain"/>
    <property type="match status" value="1"/>
</dbReference>
<organism evidence="8 9">
    <name type="scientific">Sporomusa acidovorans (strain ATCC 49682 / DSM 3132 / Mol)</name>
    <dbReference type="NCBI Taxonomy" id="1123286"/>
    <lineage>
        <taxon>Bacteria</taxon>
        <taxon>Bacillati</taxon>
        <taxon>Bacillota</taxon>
        <taxon>Negativicutes</taxon>
        <taxon>Selenomonadales</taxon>
        <taxon>Sporomusaceae</taxon>
        <taxon>Sporomusa</taxon>
    </lineage>
</organism>
<dbReference type="Gene3D" id="3.55.40.20">
    <property type="entry name" value="Iron/manganese superoxide dismutase, C-terminal domain"/>
    <property type="match status" value="1"/>
</dbReference>
<evidence type="ECO:0000256" key="5">
    <source>
        <dbReference type="RuleBase" id="RU000414"/>
    </source>
</evidence>
<feature type="domain" description="Manganese/iron superoxide dismutase C-terminal" evidence="7">
    <location>
        <begin position="109"/>
        <end position="205"/>
    </location>
</feature>
<keyword evidence="4 5" id="KW-0560">Oxidoreductase</keyword>
<gene>
    <name evidence="8" type="primary">sodA</name>
    <name evidence="8" type="ORF">SPACI_006080</name>
</gene>
<keyword evidence="9" id="KW-1185">Reference proteome</keyword>
<comment type="similarity">
    <text evidence="1 5">Belongs to the iron/manganese superoxide dismutase family.</text>
</comment>
<evidence type="ECO:0000256" key="2">
    <source>
        <dbReference type="ARBA" id="ARBA00012682"/>
    </source>
</evidence>
<feature type="domain" description="Manganese/iron superoxide dismutase N-terminal" evidence="6">
    <location>
        <begin position="14"/>
        <end position="95"/>
    </location>
</feature>